<comment type="function">
    <text evidence="8">Catalyzes the condensation of pantoate with beta-alanine in an ATP-dependent reaction via a pantoyl-adenylate intermediate.</text>
</comment>
<dbReference type="Proteomes" id="UP000070160">
    <property type="component" value="Unassembled WGS sequence"/>
</dbReference>
<dbReference type="AlphaFoldDB" id="A0A134CEG9"/>
<accession>A0A134CEG9</accession>
<keyword evidence="4 8" id="KW-0566">Pantothenate biosynthesis</keyword>
<keyword evidence="10" id="KW-1185">Reference proteome</keyword>
<dbReference type="CDD" id="cd00560">
    <property type="entry name" value="PanC"/>
    <property type="match status" value="1"/>
</dbReference>
<dbReference type="GO" id="GO:0005524">
    <property type="term" value="F:ATP binding"/>
    <property type="evidence" value="ECO:0007669"/>
    <property type="project" value="UniProtKB-KW"/>
</dbReference>
<dbReference type="NCBIfam" id="TIGR00125">
    <property type="entry name" value="cyt_tran_rel"/>
    <property type="match status" value="1"/>
</dbReference>
<dbReference type="GO" id="GO:0005829">
    <property type="term" value="C:cytosol"/>
    <property type="evidence" value="ECO:0007669"/>
    <property type="project" value="TreeGrafter"/>
</dbReference>
<comment type="subunit">
    <text evidence="8">Homodimer.</text>
</comment>
<dbReference type="SUPFAM" id="SSF52374">
    <property type="entry name" value="Nucleotidylyl transferase"/>
    <property type="match status" value="1"/>
</dbReference>
<dbReference type="STRING" id="1588748.HMPREF3182_01279"/>
<feature type="binding site" evidence="8">
    <location>
        <begin position="30"/>
        <end position="37"/>
    </location>
    <ligand>
        <name>ATP</name>
        <dbReference type="ChEBI" id="CHEBI:30616"/>
    </ligand>
</feature>
<dbReference type="InterPro" id="IPR042176">
    <property type="entry name" value="Pantoate_ligase_C"/>
</dbReference>
<keyword evidence="5 8" id="KW-0547">Nucleotide-binding</keyword>
<dbReference type="HAMAP" id="MF_00158">
    <property type="entry name" value="PanC"/>
    <property type="match status" value="1"/>
</dbReference>
<gene>
    <name evidence="8" type="primary">panC</name>
    <name evidence="9" type="ORF">HMPREF3182_01279</name>
</gene>
<feature type="binding site" evidence="8">
    <location>
        <position position="154"/>
    </location>
    <ligand>
        <name>(R)-pantoate</name>
        <dbReference type="ChEBI" id="CHEBI:15980"/>
    </ligand>
</feature>
<evidence type="ECO:0000313" key="9">
    <source>
        <dbReference type="EMBL" id="KXB90524.1"/>
    </source>
</evidence>
<dbReference type="Gene3D" id="3.40.50.620">
    <property type="entry name" value="HUPs"/>
    <property type="match status" value="1"/>
</dbReference>
<feature type="binding site" evidence="8">
    <location>
        <position position="177"/>
    </location>
    <ligand>
        <name>ATP</name>
        <dbReference type="ChEBI" id="CHEBI:30616"/>
    </ligand>
</feature>
<evidence type="ECO:0000256" key="5">
    <source>
        <dbReference type="ARBA" id="ARBA00022741"/>
    </source>
</evidence>
<protein>
    <recommendedName>
        <fullName evidence="8">Pantothenate synthetase</fullName>
        <shortName evidence="8">PS</shortName>
        <ecNumber evidence="8">6.3.2.1</ecNumber>
    </recommendedName>
    <alternativeName>
        <fullName evidence="8">Pantoate--beta-alanine ligase</fullName>
    </alternativeName>
    <alternativeName>
        <fullName evidence="8">Pantoate-activating enzyme</fullName>
    </alternativeName>
</protein>
<dbReference type="FunFam" id="3.30.1300.10:FF:000001">
    <property type="entry name" value="Pantothenate synthetase"/>
    <property type="match status" value="1"/>
</dbReference>
<feature type="binding site" evidence="8">
    <location>
        <position position="61"/>
    </location>
    <ligand>
        <name>(R)-pantoate</name>
        <dbReference type="ChEBI" id="CHEBI:15980"/>
    </ligand>
</feature>
<dbReference type="InterPro" id="IPR004821">
    <property type="entry name" value="Cyt_trans-like"/>
</dbReference>
<comment type="pathway">
    <text evidence="1 8">Cofactor biosynthesis; (R)-pantothenate biosynthesis; (R)-pantothenate from (R)-pantoate and beta-alanine: step 1/1.</text>
</comment>
<feature type="binding site" evidence="8">
    <location>
        <begin position="148"/>
        <end position="151"/>
    </location>
    <ligand>
        <name>ATP</name>
        <dbReference type="ChEBI" id="CHEBI:30616"/>
    </ligand>
</feature>
<dbReference type="Pfam" id="PF02569">
    <property type="entry name" value="Pantoate_ligase"/>
    <property type="match status" value="1"/>
</dbReference>
<evidence type="ECO:0000256" key="8">
    <source>
        <dbReference type="HAMAP-Rule" id="MF_00158"/>
    </source>
</evidence>
<dbReference type="FunFam" id="3.40.50.620:FF:000013">
    <property type="entry name" value="Pantothenate synthetase"/>
    <property type="match status" value="1"/>
</dbReference>
<proteinExistence type="inferred from homology"/>
<comment type="subcellular location">
    <subcellularLocation>
        <location evidence="8">Cytoplasm</location>
    </subcellularLocation>
</comment>
<keyword evidence="3 8" id="KW-0436">Ligase</keyword>
<comment type="miscellaneous">
    <text evidence="8">The reaction proceeds by a bi uni uni bi ping pong mechanism.</text>
</comment>
<evidence type="ECO:0000256" key="7">
    <source>
        <dbReference type="ARBA" id="ARBA00048258"/>
    </source>
</evidence>
<dbReference type="NCBIfam" id="TIGR00018">
    <property type="entry name" value="panC"/>
    <property type="match status" value="1"/>
</dbReference>
<dbReference type="RefSeq" id="WP_062486210.1">
    <property type="nucleotide sequence ID" value="NZ_KQ960953.1"/>
</dbReference>
<dbReference type="InterPro" id="IPR003721">
    <property type="entry name" value="Pantoate_ligase"/>
</dbReference>
<organism evidence="9 10">
    <name type="scientific">Megasphaera hutchinsoni</name>
    <dbReference type="NCBI Taxonomy" id="1588748"/>
    <lineage>
        <taxon>Bacteria</taxon>
        <taxon>Bacillati</taxon>
        <taxon>Bacillota</taxon>
        <taxon>Negativicutes</taxon>
        <taxon>Veillonellales</taxon>
        <taxon>Veillonellaceae</taxon>
        <taxon>Megasphaera</taxon>
    </lineage>
</organism>
<comment type="catalytic activity">
    <reaction evidence="7 8">
        <text>(R)-pantoate + beta-alanine + ATP = (R)-pantothenate + AMP + diphosphate + H(+)</text>
        <dbReference type="Rhea" id="RHEA:10912"/>
        <dbReference type="ChEBI" id="CHEBI:15378"/>
        <dbReference type="ChEBI" id="CHEBI:15980"/>
        <dbReference type="ChEBI" id="CHEBI:29032"/>
        <dbReference type="ChEBI" id="CHEBI:30616"/>
        <dbReference type="ChEBI" id="CHEBI:33019"/>
        <dbReference type="ChEBI" id="CHEBI:57966"/>
        <dbReference type="ChEBI" id="CHEBI:456215"/>
        <dbReference type="EC" id="6.3.2.1"/>
    </reaction>
</comment>
<dbReference type="PATRIC" id="fig|1588748.3.peg.1236"/>
<dbReference type="GO" id="GO:0004592">
    <property type="term" value="F:pantoate-beta-alanine ligase activity"/>
    <property type="evidence" value="ECO:0007669"/>
    <property type="project" value="UniProtKB-UniRule"/>
</dbReference>
<dbReference type="EMBL" id="LSDT01000046">
    <property type="protein sequence ID" value="KXB90524.1"/>
    <property type="molecule type" value="Genomic_DNA"/>
</dbReference>
<evidence type="ECO:0000313" key="10">
    <source>
        <dbReference type="Proteomes" id="UP000070160"/>
    </source>
</evidence>
<dbReference type="InterPro" id="IPR014729">
    <property type="entry name" value="Rossmann-like_a/b/a_fold"/>
</dbReference>
<keyword evidence="8" id="KW-0963">Cytoplasm</keyword>
<evidence type="ECO:0000256" key="4">
    <source>
        <dbReference type="ARBA" id="ARBA00022655"/>
    </source>
</evidence>
<name>A0A134CEG9_9FIRM</name>
<feature type="binding site" evidence="8">
    <location>
        <begin position="185"/>
        <end position="188"/>
    </location>
    <ligand>
        <name>ATP</name>
        <dbReference type="ChEBI" id="CHEBI:30616"/>
    </ligand>
</feature>
<sequence>MQLFSTVQEMHEYSRKQRALGKSIGLVPTMGCLHEGHLTLMKEAKKNCDVVIASVFVNPIQFGPNEDYDAYPRQIERDASALEQVGVDALFCPSVKEMYPKGYHTYIEVENEFTNKLCGAKRPGHFRGVATVVTKLMNITAAEHAFFGQKDAQQVVVLSRVVADLNLPIQIHMVPIVREPSGLAYSSRNTYLSSIEKKQALILSQSLQKAKTAYLAGERNRGCLIKVVTETLAQEKMAVVDYVQVYTFPELEEFSSYTGKIIIAIAVYIGKTRLIDNIILGE</sequence>
<evidence type="ECO:0000256" key="6">
    <source>
        <dbReference type="ARBA" id="ARBA00022840"/>
    </source>
</evidence>
<evidence type="ECO:0000256" key="2">
    <source>
        <dbReference type="ARBA" id="ARBA00009256"/>
    </source>
</evidence>
<evidence type="ECO:0000256" key="3">
    <source>
        <dbReference type="ARBA" id="ARBA00022598"/>
    </source>
</evidence>
<dbReference type="GO" id="GO:0015940">
    <property type="term" value="P:pantothenate biosynthetic process"/>
    <property type="evidence" value="ECO:0007669"/>
    <property type="project" value="UniProtKB-UniRule"/>
</dbReference>
<dbReference type="UniPathway" id="UPA00028">
    <property type="reaction ID" value="UER00005"/>
</dbReference>
<dbReference type="PANTHER" id="PTHR21299:SF1">
    <property type="entry name" value="PANTOATE--BETA-ALANINE LIGASE"/>
    <property type="match status" value="1"/>
</dbReference>
<dbReference type="Gene3D" id="3.30.1300.10">
    <property type="entry name" value="Pantoate-beta-alanine ligase, C-terminal domain"/>
    <property type="match status" value="1"/>
</dbReference>
<keyword evidence="6 8" id="KW-0067">ATP-binding</keyword>
<comment type="similarity">
    <text evidence="2 8">Belongs to the pantothenate synthetase family.</text>
</comment>
<evidence type="ECO:0000256" key="1">
    <source>
        <dbReference type="ARBA" id="ARBA00004990"/>
    </source>
</evidence>
<dbReference type="EC" id="6.3.2.1" evidence="8"/>
<feature type="binding site" evidence="8">
    <location>
        <position position="61"/>
    </location>
    <ligand>
        <name>beta-alanine</name>
        <dbReference type="ChEBI" id="CHEBI:57966"/>
    </ligand>
</feature>
<comment type="caution">
    <text evidence="9">The sequence shown here is derived from an EMBL/GenBank/DDBJ whole genome shotgun (WGS) entry which is preliminary data.</text>
</comment>
<dbReference type="PANTHER" id="PTHR21299">
    <property type="entry name" value="CYTIDYLATE KINASE/PANTOATE-BETA-ALANINE LIGASE"/>
    <property type="match status" value="1"/>
</dbReference>
<reference evidence="10" key="1">
    <citation type="submission" date="2016-01" db="EMBL/GenBank/DDBJ databases">
        <authorList>
            <person name="Mitreva M."/>
            <person name="Pepin K.H."/>
            <person name="Mihindukulasuriya K.A."/>
            <person name="Fulton R."/>
            <person name="Fronick C."/>
            <person name="O'Laughlin M."/>
            <person name="Miner T."/>
            <person name="Herter B."/>
            <person name="Rosa B.A."/>
            <person name="Cordes M."/>
            <person name="Tomlinson C."/>
            <person name="Wollam A."/>
            <person name="Palsikar V.B."/>
            <person name="Mardis E.R."/>
            <person name="Wilson R.K."/>
        </authorList>
    </citation>
    <scope>NUCLEOTIDE SEQUENCE [LARGE SCALE GENOMIC DNA]</scope>
    <source>
        <strain evidence="10">KA00182</strain>
    </source>
</reference>
<feature type="active site" description="Proton donor" evidence="8">
    <location>
        <position position="37"/>
    </location>
</feature>